<dbReference type="Gene3D" id="1.10.3210.10">
    <property type="entry name" value="Hypothetical protein af1432"/>
    <property type="match status" value="1"/>
</dbReference>
<proteinExistence type="predicted"/>
<reference evidence="2 3" key="1">
    <citation type="submission" date="2020-08" db="EMBL/GenBank/DDBJ databases">
        <title>Complete Genome Sequence of Effusibacillus dendaii Strain skT53, Isolated from Farmland soil.</title>
        <authorList>
            <person name="Konishi T."/>
            <person name="Kawasaki H."/>
        </authorList>
    </citation>
    <scope>NUCLEOTIDE SEQUENCE [LARGE SCALE GENOMIC DNA]</scope>
    <source>
        <strain evidence="3">skT53</strain>
    </source>
</reference>
<organism evidence="2 3">
    <name type="scientific">Effusibacillus dendaii</name>
    <dbReference type="NCBI Taxonomy" id="2743772"/>
    <lineage>
        <taxon>Bacteria</taxon>
        <taxon>Bacillati</taxon>
        <taxon>Bacillota</taxon>
        <taxon>Bacilli</taxon>
        <taxon>Bacillales</taxon>
        <taxon>Alicyclobacillaceae</taxon>
        <taxon>Effusibacillus</taxon>
    </lineage>
</organism>
<keyword evidence="3" id="KW-1185">Reference proteome</keyword>
<dbReference type="PANTHER" id="PTHR11373">
    <property type="entry name" value="DEOXYNUCLEOSIDE TRIPHOSPHATE TRIPHOSPHOHYDROLASE"/>
    <property type="match status" value="1"/>
</dbReference>
<dbReference type="PROSITE" id="PS51831">
    <property type="entry name" value="HD"/>
    <property type="match status" value="1"/>
</dbReference>
<dbReference type="AlphaFoldDB" id="A0A7I8DB00"/>
<dbReference type="EMBL" id="AP023366">
    <property type="protein sequence ID" value="BCJ86522.1"/>
    <property type="molecule type" value="Genomic_DNA"/>
</dbReference>
<gene>
    <name evidence="2" type="ORF">skT53_15070</name>
</gene>
<dbReference type="Pfam" id="PF19276">
    <property type="entry name" value="HD_assoc_2"/>
    <property type="match status" value="1"/>
</dbReference>
<dbReference type="CDD" id="cd00077">
    <property type="entry name" value="HDc"/>
    <property type="match status" value="1"/>
</dbReference>
<feature type="domain" description="HD" evidence="1">
    <location>
        <begin position="59"/>
        <end position="177"/>
    </location>
</feature>
<dbReference type="Proteomes" id="UP000593802">
    <property type="component" value="Chromosome"/>
</dbReference>
<dbReference type="SMART" id="SM00471">
    <property type="entry name" value="HDc"/>
    <property type="match status" value="1"/>
</dbReference>
<dbReference type="GO" id="GO:0006203">
    <property type="term" value="P:dGTP catabolic process"/>
    <property type="evidence" value="ECO:0007669"/>
    <property type="project" value="TreeGrafter"/>
</dbReference>
<dbReference type="RefSeq" id="WP_200760517.1">
    <property type="nucleotide sequence ID" value="NZ_AP023366.1"/>
</dbReference>
<evidence type="ECO:0000313" key="3">
    <source>
        <dbReference type="Proteomes" id="UP000593802"/>
    </source>
</evidence>
<dbReference type="SUPFAM" id="SSF109604">
    <property type="entry name" value="HD-domain/PDEase-like"/>
    <property type="match status" value="1"/>
</dbReference>
<evidence type="ECO:0000313" key="2">
    <source>
        <dbReference type="EMBL" id="BCJ86522.1"/>
    </source>
</evidence>
<dbReference type="KEGG" id="eff:skT53_15070"/>
<dbReference type="InterPro" id="IPR006674">
    <property type="entry name" value="HD_domain"/>
</dbReference>
<dbReference type="PANTHER" id="PTHR11373:SF4">
    <property type="entry name" value="DEOXYNUCLEOSIDE TRIPHOSPHATE TRIPHOSPHOHYDROLASE SAMHD1"/>
    <property type="match status" value="1"/>
</dbReference>
<dbReference type="GO" id="GO:0008832">
    <property type="term" value="F:dGTPase activity"/>
    <property type="evidence" value="ECO:0007669"/>
    <property type="project" value="TreeGrafter"/>
</dbReference>
<dbReference type="Pfam" id="PF01966">
    <property type="entry name" value="HD"/>
    <property type="match status" value="1"/>
</dbReference>
<accession>A0A7I8DB00</accession>
<dbReference type="InterPro" id="IPR003607">
    <property type="entry name" value="HD/PDEase_dom"/>
</dbReference>
<sequence length="423" mass="49459">MPTQWFAEEKVLKDPIHDWIYIKDPLIWNLINTRAFQRLRRIKQLGTSYLVFHGSEHSRLTHSLGTYETMRKLLSHFHRNHGWPDEERVEKLALCAALLHDIGHGPFSHSFETAFQTHHENWTQRILMEDSEVNGILRSVDEQFPQDVAGIIAKDSKYPLLVQIISSQLDVDRMDYLLRDAFNTGVIYGKYELERLIRVMRPYENDIVIKSSGIHTVEQYVLARYFMYTQVYLHHKTVGSDLLLRSVMLRAKALFGKGLLQYHPVELVPFFSKRESDIQVSEYLSLDESIMLHAFQRWRSESDPILADLASRFLDRRLFASVACDKQTEDSLQEMRDAFQATGLDPHYYLIYQEIATGGFLYKEGIRVIDEQGMLREIHEVSHLINSLVPEIRYRLYYPKDAITADGEFASLYDRLQQLKTGN</sequence>
<dbReference type="InterPro" id="IPR045509">
    <property type="entry name" value="HD_assoc_2"/>
</dbReference>
<evidence type="ECO:0000259" key="1">
    <source>
        <dbReference type="PROSITE" id="PS51831"/>
    </source>
</evidence>
<dbReference type="InterPro" id="IPR050135">
    <property type="entry name" value="dGTPase-like"/>
</dbReference>
<protein>
    <submittedName>
        <fullName evidence="2">HD domain-containing protein</fullName>
    </submittedName>
</protein>
<name>A0A7I8DB00_9BACL</name>